<comment type="similarity">
    <text evidence="5 15">Belongs to the phosphohexose mutase family.</text>
</comment>
<evidence type="ECO:0000256" key="7">
    <source>
        <dbReference type="ARBA" id="ARBA00022526"/>
    </source>
</evidence>
<keyword evidence="9 15" id="KW-0479">Metal-binding</keyword>
<dbReference type="OrthoDB" id="9806956at2"/>
<evidence type="ECO:0000256" key="13">
    <source>
        <dbReference type="ARBA" id="ARBA00041398"/>
    </source>
</evidence>
<comment type="pathway">
    <text evidence="3">Glycolipid metabolism; diglucosyl-diacylglycerol biosynthesis.</text>
</comment>
<evidence type="ECO:0000256" key="9">
    <source>
        <dbReference type="ARBA" id="ARBA00022723"/>
    </source>
</evidence>
<evidence type="ECO:0000256" key="11">
    <source>
        <dbReference type="ARBA" id="ARBA00023235"/>
    </source>
</evidence>
<dbReference type="InterPro" id="IPR005841">
    <property type="entry name" value="Alpha-D-phosphohexomutase_SF"/>
</dbReference>
<dbReference type="PROSITE" id="PS00710">
    <property type="entry name" value="PGM_PMM"/>
    <property type="match status" value="1"/>
</dbReference>
<evidence type="ECO:0000256" key="5">
    <source>
        <dbReference type="ARBA" id="ARBA00010231"/>
    </source>
</evidence>
<evidence type="ECO:0000256" key="12">
    <source>
        <dbReference type="ARBA" id="ARBA00039995"/>
    </source>
</evidence>
<dbReference type="Pfam" id="PF02879">
    <property type="entry name" value="PGM_PMM_II"/>
    <property type="match status" value="1"/>
</dbReference>
<keyword evidence="11" id="KW-0413">Isomerase</keyword>
<reference evidence="20 21" key="1">
    <citation type="submission" date="2016-11" db="EMBL/GenBank/DDBJ databases">
        <authorList>
            <person name="Jaros S."/>
            <person name="Januszkiewicz K."/>
            <person name="Wedrychowicz H."/>
        </authorList>
    </citation>
    <scope>NUCLEOTIDE SEQUENCE [LARGE SCALE GENOMIC DNA]</scope>
    <source>
        <strain evidence="20 21">DSM 44666</strain>
    </source>
</reference>
<dbReference type="EMBL" id="FQVL01000017">
    <property type="protein sequence ID" value="SHF36068.1"/>
    <property type="molecule type" value="Genomic_DNA"/>
</dbReference>
<dbReference type="InterPro" id="IPR036900">
    <property type="entry name" value="A-D-PHexomutase_C_sf"/>
</dbReference>
<dbReference type="InterPro" id="IPR005843">
    <property type="entry name" value="A-D-PHexomutase_C"/>
</dbReference>
<feature type="domain" description="Alpha-D-phosphohexomutase alpha/beta/alpha" evidence="18">
    <location>
        <begin position="211"/>
        <end position="314"/>
    </location>
</feature>
<dbReference type="PANTHER" id="PTHR45745:SF1">
    <property type="entry name" value="PHOSPHOGLUCOMUTASE 2B-RELATED"/>
    <property type="match status" value="1"/>
</dbReference>
<keyword evidence="8" id="KW-0597">Phosphoprotein</keyword>
<evidence type="ECO:0000259" key="16">
    <source>
        <dbReference type="Pfam" id="PF00408"/>
    </source>
</evidence>
<evidence type="ECO:0000313" key="20">
    <source>
        <dbReference type="EMBL" id="SHF36068.1"/>
    </source>
</evidence>
<evidence type="ECO:0000256" key="10">
    <source>
        <dbReference type="ARBA" id="ARBA00022842"/>
    </source>
</evidence>
<dbReference type="PRINTS" id="PR00509">
    <property type="entry name" value="PGMPMM"/>
</dbReference>
<dbReference type="RefSeq" id="WP_073157854.1">
    <property type="nucleotide sequence ID" value="NZ_FQVL01000017.1"/>
</dbReference>
<feature type="domain" description="Alpha-D-phosphohexomutase C-terminal" evidence="16">
    <location>
        <begin position="509"/>
        <end position="552"/>
    </location>
</feature>
<dbReference type="STRING" id="112248.SAMN05444392_11718"/>
<dbReference type="InterPro" id="IPR016066">
    <property type="entry name" value="A-D-PHexomutase_CS"/>
</dbReference>
<dbReference type="Pfam" id="PF02878">
    <property type="entry name" value="PGM_PMM_I"/>
    <property type="match status" value="1"/>
</dbReference>
<dbReference type="Proteomes" id="UP000184476">
    <property type="component" value="Unassembled WGS sequence"/>
</dbReference>
<evidence type="ECO:0000256" key="4">
    <source>
        <dbReference type="ARBA" id="ARBA00005189"/>
    </source>
</evidence>
<feature type="domain" description="Alpha-D-phosphohexomutase alpha/beta/alpha" evidence="19">
    <location>
        <begin position="327"/>
        <end position="451"/>
    </location>
</feature>
<dbReference type="Gene3D" id="3.40.120.10">
    <property type="entry name" value="Alpha-D-Glucose-1,6-Bisphosphate, subunit A, domain 3"/>
    <property type="match status" value="3"/>
</dbReference>
<sequence>MEDYFVTYRRWKEHPTLEVSLKKELHALNDLKEIEDRFYKHLEFGTAGIRGLIGGGTNRMNLYTVVQATEGLAKYLTDHTQKGDQKGVVIAYDTRHMSYDFARIASEVLVHYGIKVYFFDAARPTPMLSFAVRYLQAAAGVMITASHNPPAYNGYKVYGENGNQVGPNISDIITKEIESVRDRLWLPERTIHLAIEQKKILLVGKEIDEKYNQSLLAILFRPEILSNQNMDVQVVYTPLYGTGYKPIHKVFQTLGFSNLHVVTLQTENDPLFSTAPTPNPEKLEAFELAMELAQKMKADLVLATDPDADRIGVLVSDVIHGFRILTGNQIGVLMLHYILTERAKRRLLSERSVVLKTIVSSELSNKIANSFGVSTIETLTGFKYIGEKVEEMKQSGENQFEFGFEESNGYLIGDFVRDKDGIQAALLLCEMAAYYKQQHLSLYEVLDSIYRAYGYHLDEQLSFEWEGKVGQKQIFVFMEDLRRHPLEKIDDHHVIQVKDYENGMDQLPPSNVIKYILDDHSWIAIRPSGTEPKIKVYFSAVAKERKLAQNKMDTMRKYLNLYFSELQKFK</sequence>
<accession>A0A1M5B0Q3</accession>
<name>A0A1M5B0Q3_9BACL</name>
<dbReference type="InterPro" id="IPR005844">
    <property type="entry name" value="A-D-PHexomutase_a/b/a-I"/>
</dbReference>
<evidence type="ECO:0000259" key="19">
    <source>
        <dbReference type="Pfam" id="PF02880"/>
    </source>
</evidence>
<dbReference type="Pfam" id="PF00408">
    <property type="entry name" value="PGM_PMM_IV"/>
    <property type="match status" value="1"/>
</dbReference>
<dbReference type="Pfam" id="PF02880">
    <property type="entry name" value="PGM_PMM_III"/>
    <property type="match status" value="1"/>
</dbReference>
<evidence type="ECO:0000256" key="15">
    <source>
        <dbReference type="RuleBase" id="RU004326"/>
    </source>
</evidence>
<evidence type="ECO:0000259" key="18">
    <source>
        <dbReference type="Pfam" id="PF02879"/>
    </source>
</evidence>
<keyword evidence="7" id="KW-0313">Glucose metabolism</keyword>
<organism evidence="20 21">
    <name type="scientific">Seinonella peptonophila</name>
    <dbReference type="NCBI Taxonomy" id="112248"/>
    <lineage>
        <taxon>Bacteria</taxon>
        <taxon>Bacillati</taxon>
        <taxon>Bacillota</taxon>
        <taxon>Bacilli</taxon>
        <taxon>Bacillales</taxon>
        <taxon>Thermoactinomycetaceae</taxon>
        <taxon>Seinonella</taxon>
    </lineage>
</organism>
<evidence type="ECO:0000313" key="21">
    <source>
        <dbReference type="Proteomes" id="UP000184476"/>
    </source>
</evidence>
<dbReference type="GO" id="GO:0006006">
    <property type="term" value="P:glucose metabolic process"/>
    <property type="evidence" value="ECO:0007669"/>
    <property type="project" value="UniProtKB-KW"/>
</dbReference>
<keyword evidence="7" id="KW-0119">Carbohydrate metabolism</keyword>
<evidence type="ECO:0000256" key="1">
    <source>
        <dbReference type="ARBA" id="ARBA00000443"/>
    </source>
</evidence>
<gene>
    <name evidence="20" type="ORF">SAMN05444392_11718</name>
</gene>
<dbReference type="GO" id="GO:0008973">
    <property type="term" value="F:phosphopentomutase activity"/>
    <property type="evidence" value="ECO:0007669"/>
    <property type="project" value="TreeGrafter"/>
</dbReference>
<dbReference type="GO" id="GO:0000287">
    <property type="term" value="F:magnesium ion binding"/>
    <property type="evidence" value="ECO:0007669"/>
    <property type="project" value="InterPro"/>
</dbReference>
<dbReference type="GO" id="GO:0006166">
    <property type="term" value="P:purine ribonucleoside salvage"/>
    <property type="evidence" value="ECO:0007669"/>
    <property type="project" value="TreeGrafter"/>
</dbReference>
<evidence type="ECO:0000256" key="2">
    <source>
        <dbReference type="ARBA" id="ARBA00001946"/>
    </source>
</evidence>
<comment type="pathway">
    <text evidence="4">Lipid metabolism.</text>
</comment>
<dbReference type="CDD" id="cd05799">
    <property type="entry name" value="PGM2"/>
    <property type="match status" value="1"/>
</dbReference>
<dbReference type="SUPFAM" id="SSF55957">
    <property type="entry name" value="Phosphoglucomutase, C-terminal domain"/>
    <property type="match status" value="1"/>
</dbReference>
<evidence type="ECO:0000256" key="14">
    <source>
        <dbReference type="ARBA" id="ARBA00041467"/>
    </source>
</evidence>
<dbReference type="InterPro" id="IPR016055">
    <property type="entry name" value="A-D-PHexomutase_a/b/a-I/II/III"/>
</dbReference>
<dbReference type="Gene3D" id="3.30.310.50">
    <property type="entry name" value="Alpha-D-phosphohexomutase, C-terminal domain"/>
    <property type="match status" value="1"/>
</dbReference>
<feature type="domain" description="Alpha-D-phosphohexomutase alpha/beta/alpha" evidence="17">
    <location>
        <begin position="43"/>
        <end position="180"/>
    </location>
</feature>
<comment type="catalytic activity">
    <reaction evidence="1">
        <text>alpha-D-glucose 1-phosphate = alpha-D-glucose 6-phosphate</text>
        <dbReference type="Rhea" id="RHEA:23536"/>
        <dbReference type="ChEBI" id="CHEBI:58225"/>
        <dbReference type="ChEBI" id="CHEBI:58601"/>
        <dbReference type="EC" id="5.4.2.2"/>
    </reaction>
</comment>
<dbReference type="PANTHER" id="PTHR45745">
    <property type="entry name" value="PHOSPHOMANNOMUTASE 45A"/>
    <property type="match status" value="1"/>
</dbReference>
<comment type="cofactor">
    <cofactor evidence="2">
        <name>Mg(2+)</name>
        <dbReference type="ChEBI" id="CHEBI:18420"/>
    </cofactor>
</comment>
<dbReference type="InterPro" id="IPR005846">
    <property type="entry name" value="A-D-PHexomutase_a/b/a-III"/>
</dbReference>
<dbReference type="SUPFAM" id="SSF53738">
    <property type="entry name" value="Phosphoglucomutase, first 3 domains"/>
    <property type="match status" value="3"/>
</dbReference>
<evidence type="ECO:0000259" key="17">
    <source>
        <dbReference type="Pfam" id="PF02878"/>
    </source>
</evidence>
<evidence type="ECO:0000256" key="3">
    <source>
        <dbReference type="ARBA" id="ARBA00005164"/>
    </source>
</evidence>
<dbReference type="AlphaFoldDB" id="A0A1M5B0Q3"/>
<proteinExistence type="inferred from homology"/>
<keyword evidence="21" id="KW-1185">Reference proteome</keyword>
<evidence type="ECO:0000256" key="8">
    <source>
        <dbReference type="ARBA" id="ARBA00022553"/>
    </source>
</evidence>
<keyword evidence="10 15" id="KW-0460">Magnesium</keyword>
<evidence type="ECO:0000256" key="6">
    <source>
        <dbReference type="ARBA" id="ARBA00012728"/>
    </source>
</evidence>
<dbReference type="EC" id="5.4.2.2" evidence="6"/>
<dbReference type="InterPro" id="IPR005845">
    <property type="entry name" value="A-D-PHexomutase_a/b/a-II"/>
</dbReference>
<protein>
    <recommendedName>
        <fullName evidence="12">Phosphoglucomutase</fullName>
        <ecNumber evidence="6">5.4.2.2</ecNumber>
    </recommendedName>
    <alternativeName>
        <fullName evidence="14">Alpha-phosphoglucomutase</fullName>
    </alternativeName>
    <alternativeName>
        <fullName evidence="13">Glucose phosphomutase</fullName>
    </alternativeName>
</protein>
<dbReference type="GO" id="GO:0004614">
    <property type="term" value="F:phosphoglucomutase activity"/>
    <property type="evidence" value="ECO:0007669"/>
    <property type="project" value="UniProtKB-EC"/>
</dbReference>